<evidence type="ECO:0000256" key="1">
    <source>
        <dbReference type="SAM" id="Phobius"/>
    </source>
</evidence>
<dbReference type="KEGG" id="fam:OYT1_ch2461"/>
<dbReference type="OrthoDB" id="9096701at2"/>
<proteinExistence type="predicted"/>
<reference evidence="2 3" key="1">
    <citation type="submission" date="2018-06" db="EMBL/GenBank/DDBJ databases">
        <title>OYT1 Genome Sequencing.</title>
        <authorList>
            <person name="Kato S."/>
            <person name="Itoh T."/>
            <person name="Ohkuma M."/>
        </authorList>
    </citation>
    <scope>NUCLEOTIDE SEQUENCE [LARGE SCALE GENOMIC DNA]</scope>
    <source>
        <strain evidence="2 3">OYT1</strain>
    </source>
</reference>
<feature type="transmembrane region" description="Helical" evidence="1">
    <location>
        <begin position="22"/>
        <end position="45"/>
    </location>
</feature>
<evidence type="ECO:0000313" key="3">
    <source>
        <dbReference type="Proteomes" id="UP000033070"/>
    </source>
</evidence>
<evidence type="ECO:0008006" key="4">
    <source>
        <dbReference type="Google" id="ProtNLM"/>
    </source>
</evidence>
<dbReference type="EMBL" id="AP018738">
    <property type="protein sequence ID" value="BBE51974.1"/>
    <property type="molecule type" value="Genomic_DNA"/>
</dbReference>
<accession>A0A2Z6GFG2</accession>
<gene>
    <name evidence="2" type="ORF">OYT1_ch2461</name>
</gene>
<dbReference type="AlphaFoldDB" id="A0A2Z6GFG2"/>
<keyword evidence="1" id="KW-0812">Transmembrane</keyword>
<dbReference type="Proteomes" id="UP000033070">
    <property type="component" value="Chromosome"/>
</dbReference>
<keyword evidence="1" id="KW-0472">Membrane</keyword>
<keyword evidence="3" id="KW-1185">Reference proteome</keyword>
<dbReference type="Gene3D" id="3.30.70.60">
    <property type="match status" value="1"/>
</dbReference>
<dbReference type="RefSeq" id="WP_062626593.1">
    <property type="nucleotide sequence ID" value="NZ_AP018738.1"/>
</dbReference>
<evidence type="ECO:0000313" key="2">
    <source>
        <dbReference type="EMBL" id="BBE51974.1"/>
    </source>
</evidence>
<name>A0A2Z6GFG2_9PROT</name>
<organism evidence="2 3">
    <name type="scientific">Ferriphaselus amnicola</name>
    <dbReference type="NCBI Taxonomy" id="1188319"/>
    <lineage>
        <taxon>Bacteria</taxon>
        <taxon>Pseudomonadati</taxon>
        <taxon>Pseudomonadota</taxon>
        <taxon>Betaproteobacteria</taxon>
        <taxon>Nitrosomonadales</taxon>
        <taxon>Gallionellaceae</taxon>
        <taxon>Ferriphaselus</taxon>
    </lineage>
</organism>
<protein>
    <recommendedName>
        <fullName evidence="4">Transmembrane protein</fullName>
    </recommendedName>
</protein>
<dbReference type="InterPro" id="IPR014717">
    <property type="entry name" value="Transl_elong_EF1B/ribsomal_bS6"/>
</dbReference>
<keyword evidence="1" id="KW-1133">Transmembrane helix</keyword>
<sequence>MTAIAVPPLPSLAALRWQVRRLATGLGLSGMVGLGVLILSAAYGVMTLMPLSRELADLRQTAMQAPAVASFASSKVEPADQLRALPQTFPRRIELLKWLDRLHQAATDNQLQIDLGDYKLASANPSIQTFQLNFPVKATYAQLRGFLAQALSDNPSLSLDQISFRRQNVNDALLDAQVSMTLFLRAE</sequence>
<dbReference type="STRING" id="1188319.OYT1_01406"/>